<dbReference type="EMBL" id="CP119311">
    <property type="protein sequence ID" value="WEK35625.1"/>
    <property type="molecule type" value="Genomic_DNA"/>
</dbReference>
<feature type="signal peptide" evidence="1">
    <location>
        <begin position="1"/>
        <end position="27"/>
    </location>
</feature>
<evidence type="ECO:0000256" key="1">
    <source>
        <dbReference type="SAM" id="SignalP"/>
    </source>
</evidence>
<evidence type="ECO:0000313" key="3">
    <source>
        <dbReference type="Proteomes" id="UP001220610"/>
    </source>
</evidence>
<dbReference type="AlphaFoldDB" id="A0AAJ5WWF5"/>
<name>A0AAJ5WWF5_9BACT</name>
<organism evidence="2 3">
    <name type="scientific">Candidatus Pseudobacter hemicellulosilyticus</name>
    <dbReference type="NCBI Taxonomy" id="3121375"/>
    <lineage>
        <taxon>Bacteria</taxon>
        <taxon>Pseudomonadati</taxon>
        <taxon>Bacteroidota</taxon>
        <taxon>Chitinophagia</taxon>
        <taxon>Chitinophagales</taxon>
        <taxon>Chitinophagaceae</taxon>
        <taxon>Pseudobacter</taxon>
    </lineage>
</organism>
<dbReference type="Proteomes" id="UP001220610">
    <property type="component" value="Chromosome"/>
</dbReference>
<accession>A0AAJ5WWF5</accession>
<sequence>MKRLLTVLTLLSLLLILTASVQVPVQAATMAPVAAVAANSQASPDAPVPAATVYICKSPSAVAYHSDGDCRGLNRCTHTIVRVSKESAVEYGYRACGYCY</sequence>
<reference evidence="2" key="1">
    <citation type="submission" date="2023-03" db="EMBL/GenBank/DDBJ databases">
        <title>Andean soil-derived lignocellulolytic bacterial consortium as a source of novel taxa and putative plastic-active enzymes.</title>
        <authorList>
            <person name="Diaz-Garcia L."/>
            <person name="Chuvochina M."/>
            <person name="Feuerriegel G."/>
            <person name="Bunk B."/>
            <person name="Sproer C."/>
            <person name="Streit W.R."/>
            <person name="Rodriguez L.M."/>
            <person name="Overmann J."/>
            <person name="Jimenez D.J."/>
        </authorList>
    </citation>
    <scope>NUCLEOTIDE SEQUENCE</scope>
    <source>
        <strain evidence="2">MAG 7</strain>
    </source>
</reference>
<evidence type="ECO:0000313" key="2">
    <source>
        <dbReference type="EMBL" id="WEK35625.1"/>
    </source>
</evidence>
<feature type="chain" id="PRO_5042489894" evidence="1">
    <location>
        <begin position="28"/>
        <end position="100"/>
    </location>
</feature>
<proteinExistence type="predicted"/>
<gene>
    <name evidence="2" type="ORF">P0Y53_24330</name>
</gene>
<keyword evidence="1" id="KW-0732">Signal</keyword>
<protein>
    <submittedName>
        <fullName evidence="2">Uncharacterized protein</fullName>
    </submittedName>
</protein>